<evidence type="ECO:0008006" key="5">
    <source>
        <dbReference type="Google" id="ProtNLM"/>
    </source>
</evidence>
<evidence type="ECO:0000256" key="1">
    <source>
        <dbReference type="SAM" id="Coils"/>
    </source>
</evidence>
<dbReference type="Proteomes" id="UP000234211">
    <property type="component" value="Unassembled WGS sequence"/>
</dbReference>
<dbReference type="InterPro" id="IPR021428">
    <property type="entry name" value="DUF3078"/>
</dbReference>
<evidence type="ECO:0000313" key="4">
    <source>
        <dbReference type="Proteomes" id="UP000234211"/>
    </source>
</evidence>
<dbReference type="RefSeq" id="WP_101918228.1">
    <property type="nucleotide sequence ID" value="NZ_JAJGWS010000002.1"/>
</dbReference>
<organism evidence="3 4">
    <name type="scientific">Tenacibaculum piscium</name>
    <dbReference type="NCBI Taxonomy" id="1458515"/>
    <lineage>
        <taxon>Bacteria</taxon>
        <taxon>Pseudomonadati</taxon>
        <taxon>Bacteroidota</taxon>
        <taxon>Flavobacteriia</taxon>
        <taxon>Flavobacteriales</taxon>
        <taxon>Flavobacteriaceae</taxon>
        <taxon>Tenacibaculum</taxon>
    </lineage>
</organism>
<dbReference type="OrthoDB" id="1198072at2"/>
<protein>
    <recommendedName>
        <fullName evidence="5">DUF3078 domain-containing protein</fullName>
    </recommendedName>
</protein>
<dbReference type="AlphaFoldDB" id="A0A2H1YKR2"/>
<feature type="coiled-coil region" evidence="1">
    <location>
        <begin position="22"/>
        <end position="49"/>
    </location>
</feature>
<evidence type="ECO:0000313" key="3">
    <source>
        <dbReference type="EMBL" id="SOS75547.1"/>
    </source>
</evidence>
<sequence>MKKIVLTLAFVCSIISLQAQTVEELKKDLTAKKGEISKLEGEASALQSKIDAFPGWKFGAFGTIGANFSGFDRWYSNAVPNSSTGNIGVTVNGFANLDSEKYFWRNSGNLNLGWIKLDDKDNANDDTKFKGTTDVFTITSLYGYKLTKKIAVSTLAEYRTSFIKNFNDPGYLDVGVGITWTPIPELIVVAHPLNYNFVFSKSGSDYESSLGAKIVAEYNKQIGDFKFRSNLSTFQSYKSSDLSNATWINSIGFNVWKGIGIGLESGLRANKQEAFNSDLTNYPSLSATPGKIQSYWLAGLSYGF</sequence>
<gene>
    <name evidence="3" type="ORF">TNO020_440333</name>
</gene>
<dbReference type="Pfam" id="PF11276">
    <property type="entry name" value="DUF3078"/>
    <property type="match status" value="1"/>
</dbReference>
<accession>A0A2H1YKR2</accession>
<keyword evidence="1" id="KW-0175">Coiled coil</keyword>
<reference evidence="4" key="1">
    <citation type="submission" date="2017-11" db="EMBL/GenBank/DDBJ databases">
        <authorList>
            <person name="Duchaud E."/>
        </authorList>
    </citation>
    <scope>NUCLEOTIDE SEQUENCE [LARGE SCALE GENOMIC DNA]</scope>
    <source>
        <strain evidence="4">Tenacibaculum sp. TNO020</strain>
    </source>
</reference>
<evidence type="ECO:0000256" key="2">
    <source>
        <dbReference type="SAM" id="SignalP"/>
    </source>
</evidence>
<feature type="chain" id="PRO_5013628413" description="DUF3078 domain-containing protein" evidence="2">
    <location>
        <begin position="22"/>
        <end position="304"/>
    </location>
</feature>
<keyword evidence="4" id="KW-1185">Reference proteome</keyword>
<proteinExistence type="predicted"/>
<name>A0A2H1YKR2_9FLAO</name>
<feature type="signal peptide" evidence="2">
    <location>
        <begin position="1"/>
        <end position="21"/>
    </location>
</feature>
<keyword evidence="2" id="KW-0732">Signal</keyword>
<dbReference type="EMBL" id="OENF01000039">
    <property type="protein sequence ID" value="SOS75547.1"/>
    <property type="molecule type" value="Genomic_DNA"/>
</dbReference>